<dbReference type="InterPro" id="IPR005135">
    <property type="entry name" value="Endo/exonuclease/phosphatase"/>
</dbReference>
<evidence type="ECO:0000256" key="6">
    <source>
        <dbReference type="ARBA" id="ARBA00022842"/>
    </source>
</evidence>
<evidence type="ECO:0000256" key="1">
    <source>
        <dbReference type="ARBA" id="ARBA00001936"/>
    </source>
</evidence>
<evidence type="ECO:0000256" key="4">
    <source>
        <dbReference type="ARBA" id="ARBA00022723"/>
    </source>
</evidence>
<dbReference type="PANTHER" id="PTHR22748">
    <property type="entry name" value="AP ENDONUCLEASE"/>
    <property type="match status" value="1"/>
</dbReference>
<evidence type="ECO:0000259" key="7">
    <source>
        <dbReference type="Pfam" id="PF03372"/>
    </source>
</evidence>
<name>A0ABS4G208_9CLOT</name>
<keyword evidence="4" id="KW-0479">Metal-binding</keyword>
<comment type="cofactor">
    <cofactor evidence="2">
        <name>Mg(2+)</name>
        <dbReference type="ChEBI" id="CHEBI:18420"/>
    </cofactor>
</comment>
<comment type="cofactor">
    <cofactor evidence="1">
        <name>Mn(2+)</name>
        <dbReference type="ChEBI" id="CHEBI:29035"/>
    </cofactor>
</comment>
<evidence type="ECO:0000256" key="3">
    <source>
        <dbReference type="ARBA" id="ARBA00007092"/>
    </source>
</evidence>
<accession>A0ABS4G208</accession>
<dbReference type="InterPro" id="IPR004808">
    <property type="entry name" value="AP_endonuc_1"/>
</dbReference>
<keyword evidence="9" id="KW-1185">Reference proteome</keyword>
<reference evidence="8 9" key="1">
    <citation type="submission" date="2021-03" db="EMBL/GenBank/DDBJ databases">
        <title>Genomic Encyclopedia of Type Strains, Phase IV (KMG-IV): sequencing the most valuable type-strain genomes for metagenomic binning, comparative biology and taxonomic classification.</title>
        <authorList>
            <person name="Goeker M."/>
        </authorList>
    </citation>
    <scope>NUCLEOTIDE SEQUENCE [LARGE SCALE GENOMIC DNA]</scope>
    <source>
        <strain evidence="8 9">DSM 6139</strain>
    </source>
</reference>
<dbReference type="InterPro" id="IPR020848">
    <property type="entry name" value="AP_endonuclease_F1_CS"/>
</dbReference>
<keyword evidence="5 8" id="KW-0378">Hydrolase</keyword>
<proteinExistence type="inferred from homology"/>
<dbReference type="InterPro" id="IPR036691">
    <property type="entry name" value="Endo/exonu/phosph_ase_sf"/>
</dbReference>
<dbReference type="RefSeq" id="WP_209458806.1">
    <property type="nucleotide sequence ID" value="NZ_JAGGKC010000006.1"/>
</dbReference>
<evidence type="ECO:0000313" key="9">
    <source>
        <dbReference type="Proteomes" id="UP001519271"/>
    </source>
</evidence>
<dbReference type="NCBIfam" id="TIGR00195">
    <property type="entry name" value="exoDNase_III"/>
    <property type="match status" value="1"/>
</dbReference>
<evidence type="ECO:0000256" key="2">
    <source>
        <dbReference type="ARBA" id="ARBA00001946"/>
    </source>
</evidence>
<dbReference type="Pfam" id="PF03372">
    <property type="entry name" value="Exo_endo_phos"/>
    <property type="match status" value="1"/>
</dbReference>
<dbReference type="PROSITE" id="PS00728">
    <property type="entry name" value="AP_NUCLEASE_F1_3"/>
    <property type="match status" value="1"/>
</dbReference>
<dbReference type="Gene3D" id="3.60.10.10">
    <property type="entry name" value="Endonuclease/exonuclease/phosphatase"/>
    <property type="match status" value="1"/>
</dbReference>
<protein>
    <submittedName>
        <fullName evidence="8">Exodeoxyribonuclease-3</fullName>
        <ecNumber evidence="8">3.1.11.2</ecNumber>
    </submittedName>
</protein>
<sequence>MKIVSWNVNGLRAITKKGFRESVALLDADILLIQETKMQESQLENDHFLKEMGYTLHMHSALRKGYSGVAAYIRVPVDSVRYGIGIPDYDDEGRVIRIDNGTVTLFNIYFPNGGRGEDRLAYKMRFYEDLLLEFMALREAGRNVIITGDFNVAHNEIDLKNPKSNETTSGFLPIEREWFTRLLASGFKDVFRDRNKETEIYTWWDQRFKARDRNVGWRIDYFVVSDNAEGLVQDTGIHNEYFGSDHCPISLVIAEGENDGL</sequence>
<gene>
    <name evidence="8" type="ORF">J2Z34_001057</name>
</gene>
<dbReference type="PROSITE" id="PS51435">
    <property type="entry name" value="AP_NUCLEASE_F1_4"/>
    <property type="match status" value="1"/>
</dbReference>
<evidence type="ECO:0000313" key="8">
    <source>
        <dbReference type="EMBL" id="MBP1918581.1"/>
    </source>
</evidence>
<keyword evidence="6" id="KW-0460">Magnesium</keyword>
<dbReference type="SUPFAM" id="SSF56219">
    <property type="entry name" value="DNase I-like"/>
    <property type="match status" value="1"/>
</dbReference>
<organism evidence="8 9">
    <name type="scientific">Youngiibacter multivorans</name>
    <dbReference type="NCBI Taxonomy" id="937251"/>
    <lineage>
        <taxon>Bacteria</taxon>
        <taxon>Bacillati</taxon>
        <taxon>Bacillota</taxon>
        <taxon>Clostridia</taxon>
        <taxon>Eubacteriales</taxon>
        <taxon>Clostridiaceae</taxon>
        <taxon>Youngiibacter</taxon>
    </lineage>
</organism>
<dbReference type="InterPro" id="IPR020847">
    <property type="entry name" value="AP_endonuclease_F1_BS"/>
</dbReference>
<dbReference type="GO" id="GO:0008311">
    <property type="term" value="F:double-stranded DNA 3'-5' DNA exonuclease activity"/>
    <property type="evidence" value="ECO:0007669"/>
    <property type="project" value="UniProtKB-EC"/>
</dbReference>
<comment type="similarity">
    <text evidence="3">Belongs to the DNA repair enzymes AP/ExoA family.</text>
</comment>
<comment type="caution">
    <text evidence="8">The sequence shown here is derived from an EMBL/GenBank/DDBJ whole genome shotgun (WGS) entry which is preliminary data.</text>
</comment>
<dbReference type="EC" id="3.1.11.2" evidence="8"/>
<feature type="domain" description="Endonuclease/exonuclease/phosphatase" evidence="7">
    <location>
        <begin position="4"/>
        <end position="246"/>
    </location>
</feature>
<dbReference type="Proteomes" id="UP001519271">
    <property type="component" value="Unassembled WGS sequence"/>
</dbReference>
<evidence type="ECO:0000256" key="5">
    <source>
        <dbReference type="ARBA" id="ARBA00022801"/>
    </source>
</evidence>
<dbReference type="PROSITE" id="PS00726">
    <property type="entry name" value="AP_NUCLEASE_F1_1"/>
    <property type="match status" value="1"/>
</dbReference>
<dbReference type="EMBL" id="JAGGKC010000006">
    <property type="protein sequence ID" value="MBP1918581.1"/>
    <property type="molecule type" value="Genomic_DNA"/>
</dbReference>
<dbReference type="PANTHER" id="PTHR22748:SF6">
    <property type="entry name" value="DNA-(APURINIC OR APYRIMIDINIC SITE) ENDONUCLEASE"/>
    <property type="match status" value="1"/>
</dbReference>
<dbReference type="NCBIfam" id="TIGR00633">
    <property type="entry name" value="xth"/>
    <property type="match status" value="1"/>
</dbReference>